<organism evidence="1">
    <name type="scientific">Arundo donax</name>
    <name type="common">Giant reed</name>
    <name type="synonym">Donax arundinaceus</name>
    <dbReference type="NCBI Taxonomy" id="35708"/>
    <lineage>
        <taxon>Eukaryota</taxon>
        <taxon>Viridiplantae</taxon>
        <taxon>Streptophyta</taxon>
        <taxon>Embryophyta</taxon>
        <taxon>Tracheophyta</taxon>
        <taxon>Spermatophyta</taxon>
        <taxon>Magnoliopsida</taxon>
        <taxon>Liliopsida</taxon>
        <taxon>Poales</taxon>
        <taxon>Poaceae</taxon>
        <taxon>PACMAD clade</taxon>
        <taxon>Arundinoideae</taxon>
        <taxon>Arundineae</taxon>
        <taxon>Arundo</taxon>
    </lineage>
</organism>
<protein>
    <submittedName>
        <fullName evidence="1">Uncharacterized protein</fullName>
    </submittedName>
</protein>
<accession>A0A0A9TJ05</accession>
<dbReference type="EMBL" id="GBRH01281649">
    <property type="protein sequence ID" value="JAD16246.1"/>
    <property type="molecule type" value="Transcribed_RNA"/>
</dbReference>
<dbReference type="AlphaFoldDB" id="A0A0A9TJ05"/>
<dbReference type="PANTHER" id="PTHR33207">
    <property type="entry name" value="F-BOX DOMAIN CONTAINING PROTEIN-RELATED"/>
    <property type="match status" value="1"/>
</dbReference>
<proteinExistence type="predicted"/>
<name>A0A0A9TJ05_ARUDO</name>
<reference evidence="1" key="1">
    <citation type="submission" date="2014-09" db="EMBL/GenBank/DDBJ databases">
        <authorList>
            <person name="Magalhaes I.L.F."/>
            <person name="Oliveira U."/>
            <person name="Santos F.R."/>
            <person name="Vidigal T.H.D.A."/>
            <person name="Brescovit A.D."/>
            <person name="Santos A.J."/>
        </authorList>
    </citation>
    <scope>NUCLEOTIDE SEQUENCE</scope>
    <source>
        <tissue evidence="1">Shoot tissue taken approximately 20 cm above the soil surface</tissue>
    </source>
</reference>
<evidence type="ECO:0000313" key="1">
    <source>
        <dbReference type="EMBL" id="JAD16246.1"/>
    </source>
</evidence>
<reference evidence="1" key="2">
    <citation type="journal article" date="2015" name="Data Brief">
        <title>Shoot transcriptome of the giant reed, Arundo donax.</title>
        <authorList>
            <person name="Barrero R.A."/>
            <person name="Guerrero F.D."/>
            <person name="Moolhuijzen P."/>
            <person name="Goolsby J.A."/>
            <person name="Tidwell J."/>
            <person name="Bellgard S.E."/>
            <person name="Bellgard M.I."/>
        </authorList>
    </citation>
    <scope>NUCLEOTIDE SEQUENCE</scope>
    <source>
        <tissue evidence="1">Shoot tissue taken approximately 20 cm above the soil surface</tissue>
    </source>
</reference>
<sequence>MVSVIEFTLYVWFRRADADGAENWMVDNVIPLEREILGATETSRDDHGDGALQLKVWAVMDGIVYLSSEIFRDPELPCWFLSFCLQTRKLEKLFHKTFDNGVFPYVMAWPPSLVGNNASP</sequence>